<accession>A0A0L6Z9I4</accession>
<protein>
    <recommendedName>
        <fullName evidence="3">Nuclease SbcCD subunit C</fullName>
    </recommendedName>
</protein>
<gene>
    <name evidence="6" type="primary">sbcC</name>
    <name evidence="6" type="ORF">CLHOM_17210</name>
</gene>
<keyword evidence="7" id="KW-1185">Reference proteome</keyword>
<dbReference type="PANTHER" id="PTHR32114:SF2">
    <property type="entry name" value="ABC TRANSPORTER ABCH.3"/>
    <property type="match status" value="1"/>
</dbReference>
<feature type="coiled-coil region" evidence="4">
    <location>
        <begin position="446"/>
        <end position="563"/>
    </location>
</feature>
<comment type="similarity">
    <text evidence="1">Belongs to the SMC family. SbcC subfamily.</text>
</comment>
<evidence type="ECO:0000259" key="5">
    <source>
        <dbReference type="Pfam" id="PF13476"/>
    </source>
</evidence>
<feature type="coiled-coil region" evidence="4">
    <location>
        <begin position="839"/>
        <end position="940"/>
    </location>
</feature>
<dbReference type="Pfam" id="PF13476">
    <property type="entry name" value="AAA_23"/>
    <property type="match status" value="1"/>
</dbReference>
<evidence type="ECO:0000256" key="2">
    <source>
        <dbReference type="ARBA" id="ARBA00011322"/>
    </source>
</evidence>
<dbReference type="EMBL" id="LHUR01000022">
    <property type="protein sequence ID" value="KOA19632.1"/>
    <property type="molecule type" value="Genomic_DNA"/>
</dbReference>
<dbReference type="Pfam" id="PF13558">
    <property type="entry name" value="SbcC_Walker_B"/>
    <property type="match status" value="1"/>
</dbReference>
<dbReference type="SUPFAM" id="SSF52540">
    <property type="entry name" value="P-loop containing nucleoside triphosphate hydrolases"/>
    <property type="match status" value="2"/>
</dbReference>
<dbReference type="STRING" id="36844.SAMN04488501_102272"/>
<evidence type="ECO:0000256" key="4">
    <source>
        <dbReference type="SAM" id="Coils"/>
    </source>
</evidence>
<feature type="coiled-coil region" evidence="4">
    <location>
        <begin position="982"/>
        <end position="1009"/>
    </location>
</feature>
<dbReference type="AlphaFoldDB" id="A0A0L6Z9I4"/>
<name>A0A0L6Z9I4_9CLOT</name>
<dbReference type="InterPro" id="IPR027417">
    <property type="entry name" value="P-loop_NTPase"/>
</dbReference>
<dbReference type="PATRIC" id="fig|1121318.3.peg.1736"/>
<dbReference type="GO" id="GO:0006302">
    <property type="term" value="P:double-strand break repair"/>
    <property type="evidence" value="ECO:0007669"/>
    <property type="project" value="InterPro"/>
</dbReference>
<reference evidence="7" key="1">
    <citation type="submission" date="2015-08" db="EMBL/GenBank/DDBJ databases">
        <title>Genome sequence of the strict anaerobe Clostridium homopropionicum LuHBu1 (DSM 5847T).</title>
        <authorList>
            <person name="Poehlein A."/>
            <person name="Beck M."/>
            <person name="Schiel-Bengelsdorf B."/>
            <person name="Bengelsdorf F.R."/>
            <person name="Daniel R."/>
            <person name="Duerre P."/>
        </authorList>
    </citation>
    <scope>NUCLEOTIDE SEQUENCE [LARGE SCALE GENOMIC DNA]</scope>
    <source>
        <strain evidence="7">DSM 5847</strain>
    </source>
</reference>
<feature type="coiled-coil region" evidence="4">
    <location>
        <begin position="599"/>
        <end position="790"/>
    </location>
</feature>
<feature type="domain" description="Rad50/SbcC-type AAA" evidence="5">
    <location>
        <begin position="2"/>
        <end position="317"/>
    </location>
</feature>
<evidence type="ECO:0000256" key="3">
    <source>
        <dbReference type="ARBA" id="ARBA00013368"/>
    </source>
</evidence>
<dbReference type="GO" id="GO:0016887">
    <property type="term" value="F:ATP hydrolysis activity"/>
    <property type="evidence" value="ECO:0007669"/>
    <property type="project" value="InterPro"/>
</dbReference>
<evidence type="ECO:0000313" key="7">
    <source>
        <dbReference type="Proteomes" id="UP000037043"/>
    </source>
</evidence>
<dbReference type="PANTHER" id="PTHR32114">
    <property type="entry name" value="ABC TRANSPORTER ABCH.3"/>
    <property type="match status" value="1"/>
</dbReference>
<evidence type="ECO:0000256" key="1">
    <source>
        <dbReference type="ARBA" id="ARBA00006930"/>
    </source>
</evidence>
<comment type="subunit">
    <text evidence="2">Heterodimer of SbcC and SbcD.</text>
</comment>
<proteinExistence type="inferred from homology"/>
<feature type="coiled-coil region" evidence="4">
    <location>
        <begin position="260"/>
        <end position="411"/>
    </location>
</feature>
<evidence type="ECO:0000313" key="6">
    <source>
        <dbReference type="EMBL" id="KOA19632.1"/>
    </source>
</evidence>
<comment type="caution">
    <text evidence="6">The sequence shown here is derived from an EMBL/GenBank/DDBJ whole genome shotgun (WGS) entry which is preliminary data.</text>
</comment>
<dbReference type="Proteomes" id="UP000037043">
    <property type="component" value="Unassembled WGS sequence"/>
</dbReference>
<dbReference type="InterPro" id="IPR038729">
    <property type="entry name" value="Rad50/SbcC_AAA"/>
</dbReference>
<dbReference type="Gene3D" id="3.40.50.300">
    <property type="entry name" value="P-loop containing nucleotide triphosphate hydrolases"/>
    <property type="match status" value="2"/>
</dbReference>
<sequence length="1171" mass="135372">MKIAGLNSFEEEKIINFDKLTEKGLFGIFGPTGSGKSTILDAITLALYGKITRSNKGYINTTRKNLTVSYEFQVGLGNDRKAYIAERNLKINKAGGYNTKYARLLEKLEDETRIVCDGPSEVQSQIESIIGLTVEDFTRSVVLPQGKFSEFLRLTGKDKRDMLERIFSLEKYGRELGEKIKREKNKHLKEENILTGELKKFEGLSEELLMEKENQLKDALLEEKNIIKEKSRLDKDYEKYTGILELQKELKEFKSKGKNLIEIKEEIKSKELRLEKGKRAVKIRPLIDDLINTEIALEKNKNQLEDLKLKLSQIEKDISITEKEYEEINKTKEEEIPKLIKKEASLLQAIELGEKISLLKEEIEALRKSYSEIKNEKTKVENRIRDIVLNREEKSKQISEMEERINQLKIDPEYRDKLQAALEKENEYLKSNKMKNDMLLKLGTRKSNLEDLLKEYNTLLRNKEKQDLVIKQLNNKSVELEKINPGDNAALLEKSQCFNNLKEKLDKALKDEEKSKELKAKLINLKEVITPVEEEKKQITEAISNNRETLEKLSIEIDHISKENLANMLREELEEGEPCPVCGSTHHIFADREFDFSILETKEKEKKALESSIEKLNSSLNELNLKLVGFLKEEEYINGELEASLKAIEGIDINVLKAENNSLELELIGFKEKLNLYTKEKEALERQLTLEKEKQLKLQMEEVKTGEKIKNEKAIIEELEKEYKEGEFNFNKLKEEYISIKSSLKLEDISLKIKEMREAERETISLQKLLKEARDLIDKDNKEREELIEKDKELHGRLGEIAQSGKEKGTIIQNTEKEINDLSEGKDSKEYLGWTRNEISNINKENQRIKSKLEEQKKNKQNIWDNKVSLEEAEKMLISRVIELNSKLEELLKENGFINLDEVLQSYIDKKLLEEMEITINTYKDDYKNVINNISRIEEKLNGEFIEEEAFELIKIERVEKEKLLNEKIKEIATLQNIITSMKLSIEELSQLMKKKEALEKKLSLLNDLSRLVEGNKFVEFVAMSQLKYIAREASRKLKSITKDRYALEIDGEGNFTIRDDFNGGEIRDISTLSGGETFLASLALALALSYQVQLKGSAPLEFFFLDEGFGTLDSELLDIVMNSLESLHSSRLSIGIISHVEELKNRVPVKLIVYPSKQGEGGSKISLEYS</sequence>
<organism evidence="6 7">
    <name type="scientific">Clostridium homopropionicum DSM 5847</name>
    <dbReference type="NCBI Taxonomy" id="1121318"/>
    <lineage>
        <taxon>Bacteria</taxon>
        <taxon>Bacillati</taxon>
        <taxon>Bacillota</taxon>
        <taxon>Clostridia</taxon>
        <taxon>Eubacteriales</taxon>
        <taxon>Clostridiaceae</taxon>
        <taxon>Clostridium</taxon>
    </lineage>
</organism>
<keyword evidence="4" id="KW-0175">Coiled coil</keyword>